<keyword evidence="1" id="KW-1133">Transmembrane helix</keyword>
<feature type="transmembrane region" description="Helical" evidence="1">
    <location>
        <begin position="6"/>
        <end position="25"/>
    </location>
</feature>
<keyword evidence="1" id="KW-0812">Transmembrane</keyword>
<dbReference type="Proteomes" id="UP001163387">
    <property type="component" value="Chromosome"/>
</dbReference>
<dbReference type="RefSeq" id="WP_281749178.1">
    <property type="nucleotide sequence ID" value="NZ_AP026933.1"/>
</dbReference>
<reference evidence="2 3" key="1">
    <citation type="journal article" date="2022" name="Front. Microbiol.">
        <title>Male-killing mechanisms vary between Spiroplasma species.</title>
        <authorList>
            <person name="Arai H."/>
            <person name="Inoue M."/>
            <person name="Kageyama D."/>
        </authorList>
    </citation>
    <scope>NUCLEOTIDE SEQUENCE [LARGE SCALE GENOMIC DNA]</scope>
    <source>
        <strain evidence="3">sHm</strain>
    </source>
</reference>
<keyword evidence="1" id="KW-0472">Membrane</keyword>
<accession>A0ABM8BT33</accession>
<evidence type="ECO:0000313" key="3">
    <source>
        <dbReference type="Proteomes" id="UP001163387"/>
    </source>
</evidence>
<gene>
    <name evidence="2" type="ORF">SHM_06660</name>
</gene>
<evidence type="ECO:0000313" key="2">
    <source>
        <dbReference type="EMBL" id="BDT03020.1"/>
    </source>
</evidence>
<organism evidence="2 3">
    <name type="scientific">Spiroplasma ixodetis</name>
    <dbReference type="NCBI Taxonomy" id="2141"/>
    <lineage>
        <taxon>Bacteria</taxon>
        <taxon>Bacillati</taxon>
        <taxon>Mycoplasmatota</taxon>
        <taxon>Mollicutes</taxon>
        <taxon>Entomoplasmatales</taxon>
        <taxon>Spiroplasmataceae</taxon>
        <taxon>Spiroplasma</taxon>
    </lineage>
</organism>
<sequence length="74" mass="8807">MHDSHLIKWIIEISIYLFSFIASGFAVKAIPFNKFLDHKRVKESWILYMLTTLVFTYCIGTLIIKGFSPFMYYF</sequence>
<feature type="transmembrane region" description="Helical" evidence="1">
    <location>
        <begin position="45"/>
        <end position="64"/>
    </location>
</feature>
<name>A0ABM8BT33_9MOLU</name>
<protein>
    <recommendedName>
        <fullName evidence="4">DUF1146 domain-containing protein</fullName>
    </recommendedName>
</protein>
<proteinExistence type="predicted"/>
<evidence type="ECO:0000256" key="1">
    <source>
        <dbReference type="SAM" id="Phobius"/>
    </source>
</evidence>
<keyword evidence="3" id="KW-1185">Reference proteome</keyword>
<evidence type="ECO:0008006" key="4">
    <source>
        <dbReference type="Google" id="ProtNLM"/>
    </source>
</evidence>
<dbReference type="EMBL" id="AP026933">
    <property type="protein sequence ID" value="BDT03020.1"/>
    <property type="molecule type" value="Genomic_DNA"/>
</dbReference>